<sequence>MLNLERADAIDVFNDEMARLKAQLEVMADHFESTSSLFDQNTYTHFTYSLLAAVERLEDAATTAMKGGVK</sequence>
<proteinExistence type="predicted"/>
<dbReference type="AlphaFoldDB" id="A0A369ZE68"/>
<gene>
    <name evidence="1" type="ORF">DPV98_04190</name>
</gene>
<evidence type="ECO:0000313" key="2">
    <source>
        <dbReference type="Proteomes" id="UP000253999"/>
    </source>
</evidence>
<dbReference type="EMBL" id="QEQD01000003">
    <property type="protein sequence ID" value="RDF05006.1"/>
    <property type="molecule type" value="Genomic_DNA"/>
</dbReference>
<organism evidence="1 2">
    <name type="scientific">Haemophilus parahaemolyticus</name>
    <dbReference type="NCBI Taxonomy" id="735"/>
    <lineage>
        <taxon>Bacteria</taxon>
        <taxon>Pseudomonadati</taxon>
        <taxon>Pseudomonadota</taxon>
        <taxon>Gammaproteobacteria</taxon>
        <taxon>Pasteurellales</taxon>
        <taxon>Pasteurellaceae</taxon>
        <taxon>Haemophilus</taxon>
    </lineage>
</organism>
<name>A0A369ZE68_HAEPH</name>
<reference evidence="1 2" key="1">
    <citation type="submission" date="2018-05" db="EMBL/GenBank/DDBJ databases">
        <title>Draft Genome Sequences for a Diverse set of 7 Haemophilus Species.</title>
        <authorList>
            <person name="Nichols M."/>
            <person name="Topaz N."/>
            <person name="Wang X."/>
            <person name="Wang X."/>
            <person name="Boxrud D."/>
        </authorList>
    </citation>
    <scope>NUCLEOTIDE SEQUENCE [LARGE SCALE GENOMIC DNA]</scope>
    <source>
        <strain evidence="1 2">C2010039593</strain>
    </source>
</reference>
<protein>
    <submittedName>
        <fullName evidence="1">Uncharacterized protein</fullName>
    </submittedName>
</protein>
<accession>A0A369ZE68</accession>
<evidence type="ECO:0000313" key="1">
    <source>
        <dbReference type="EMBL" id="RDF05006.1"/>
    </source>
</evidence>
<dbReference type="RefSeq" id="WP_111312759.1">
    <property type="nucleotide sequence ID" value="NZ_QEQD01000003.1"/>
</dbReference>
<comment type="caution">
    <text evidence="1">The sequence shown here is derived from an EMBL/GenBank/DDBJ whole genome shotgun (WGS) entry which is preliminary data.</text>
</comment>
<dbReference type="Proteomes" id="UP000253999">
    <property type="component" value="Unassembled WGS sequence"/>
</dbReference>